<dbReference type="Gene3D" id="1.20.5.170">
    <property type="match status" value="1"/>
</dbReference>
<dbReference type="Pfam" id="PF00170">
    <property type="entry name" value="bZIP_1"/>
    <property type="match status" value="1"/>
</dbReference>
<feature type="compositionally biased region" description="Low complexity" evidence="4">
    <location>
        <begin position="51"/>
        <end position="62"/>
    </location>
</feature>
<keyword evidence="3" id="KW-0175">Coiled coil</keyword>
<feature type="compositionally biased region" description="Low complexity" evidence="4">
    <location>
        <begin position="135"/>
        <end position="163"/>
    </location>
</feature>
<evidence type="ECO:0000256" key="2">
    <source>
        <dbReference type="ARBA" id="ARBA00023242"/>
    </source>
</evidence>
<feature type="compositionally biased region" description="Low complexity" evidence="4">
    <location>
        <begin position="245"/>
        <end position="255"/>
    </location>
</feature>
<feature type="compositionally biased region" description="Polar residues" evidence="4">
    <location>
        <begin position="7"/>
        <end position="16"/>
    </location>
</feature>
<dbReference type="GO" id="GO:0000976">
    <property type="term" value="F:transcription cis-regulatory region binding"/>
    <property type="evidence" value="ECO:0007669"/>
    <property type="project" value="InterPro"/>
</dbReference>
<gene>
    <name evidence="6" type="ORF">DMC30DRAFT_444532</name>
</gene>
<dbReference type="PROSITE" id="PS00036">
    <property type="entry name" value="BZIP_BASIC"/>
    <property type="match status" value="1"/>
</dbReference>
<feature type="compositionally biased region" description="Basic and acidic residues" evidence="4">
    <location>
        <begin position="275"/>
        <end position="289"/>
    </location>
</feature>
<feature type="compositionally biased region" description="Pro residues" evidence="4">
    <location>
        <begin position="65"/>
        <end position="82"/>
    </location>
</feature>
<feature type="compositionally biased region" description="Basic and acidic residues" evidence="4">
    <location>
        <begin position="302"/>
        <end position="313"/>
    </location>
</feature>
<dbReference type="GO" id="GO:0001228">
    <property type="term" value="F:DNA-binding transcription activator activity, RNA polymerase II-specific"/>
    <property type="evidence" value="ECO:0007669"/>
    <property type="project" value="TreeGrafter"/>
</dbReference>
<evidence type="ECO:0000256" key="1">
    <source>
        <dbReference type="ARBA" id="ARBA00004123"/>
    </source>
</evidence>
<sequence length="371" mass="37982">MALYGAQSGTGTTTLHSAYAHPPALTTSPRRGGSHPTLASSNPRIPPYAPAAPSQSSPAVHAINLPPPSVLAGFPPPPPPHAYPASTLTSASSSFAPPPPSHSSARPEDPRSPYDAPHSSTSAHPPPPPPPSGPLPSFGSLLSPANEYTLALSPPSSSAARRLSASEEDDSSAAEALSALANAHTRPYPQAQAPPTGGAAFTPSPPSLHAHLTGSSSASGLTRRASAVSSAWPAGAGAGEEHRVASPPESSASPSGGTTLGEGDSPGAVEGEGEAEGRAGGKGKKELKQTKRAAQNRAAQRAFRERKQQQIRDLETRASKIPLLHSQLQHLSLRCAQLEAEKHAWERERDAMRGELDALRRVVAAGDAGSS</sequence>
<evidence type="ECO:0000313" key="6">
    <source>
        <dbReference type="EMBL" id="TNY23295.1"/>
    </source>
</evidence>
<organism evidence="6 7">
    <name type="scientific">Rhodotorula diobovata</name>
    <dbReference type="NCBI Taxonomy" id="5288"/>
    <lineage>
        <taxon>Eukaryota</taxon>
        <taxon>Fungi</taxon>
        <taxon>Dikarya</taxon>
        <taxon>Basidiomycota</taxon>
        <taxon>Pucciniomycotina</taxon>
        <taxon>Microbotryomycetes</taxon>
        <taxon>Sporidiobolales</taxon>
        <taxon>Sporidiobolaceae</taxon>
        <taxon>Rhodotorula</taxon>
    </lineage>
</organism>
<dbReference type="OrthoDB" id="2530511at2759"/>
<dbReference type="AlphaFoldDB" id="A0A5C5G2Y5"/>
<name>A0A5C5G2Y5_9BASI</name>
<evidence type="ECO:0000313" key="7">
    <source>
        <dbReference type="Proteomes" id="UP000311382"/>
    </source>
</evidence>
<feature type="domain" description="BZIP" evidence="5">
    <location>
        <begin position="291"/>
        <end position="306"/>
    </location>
</feature>
<feature type="compositionally biased region" description="Low complexity" evidence="4">
    <location>
        <begin position="292"/>
        <end position="301"/>
    </location>
</feature>
<dbReference type="GO" id="GO:0090575">
    <property type="term" value="C:RNA polymerase II transcription regulator complex"/>
    <property type="evidence" value="ECO:0007669"/>
    <property type="project" value="TreeGrafter"/>
</dbReference>
<dbReference type="InterPro" id="IPR050936">
    <property type="entry name" value="AP-1-like"/>
</dbReference>
<dbReference type="PANTHER" id="PTHR40621">
    <property type="entry name" value="TRANSCRIPTION FACTOR KAPC-RELATED"/>
    <property type="match status" value="1"/>
</dbReference>
<dbReference type="EMBL" id="SOZI01000013">
    <property type="protein sequence ID" value="TNY23295.1"/>
    <property type="molecule type" value="Genomic_DNA"/>
</dbReference>
<feature type="compositionally biased region" description="Low complexity" evidence="4">
    <location>
        <begin position="83"/>
        <end position="95"/>
    </location>
</feature>
<evidence type="ECO:0000256" key="3">
    <source>
        <dbReference type="SAM" id="Coils"/>
    </source>
</evidence>
<evidence type="ECO:0000259" key="5">
    <source>
        <dbReference type="PROSITE" id="PS00036"/>
    </source>
</evidence>
<feature type="region of interest" description="Disordered" evidence="4">
    <location>
        <begin position="1"/>
        <end position="313"/>
    </location>
</feature>
<dbReference type="Proteomes" id="UP000311382">
    <property type="component" value="Unassembled WGS sequence"/>
</dbReference>
<dbReference type="InterPro" id="IPR004827">
    <property type="entry name" value="bZIP"/>
</dbReference>
<dbReference type="PANTHER" id="PTHR40621:SF6">
    <property type="entry name" value="AP-1-LIKE TRANSCRIPTION FACTOR YAP1-RELATED"/>
    <property type="match status" value="1"/>
</dbReference>
<protein>
    <recommendedName>
        <fullName evidence="5">BZIP domain-containing protein</fullName>
    </recommendedName>
</protein>
<feature type="compositionally biased region" description="Low complexity" evidence="4">
    <location>
        <begin position="173"/>
        <end position="202"/>
    </location>
</feature>
<feature type="coiled-coil region" evidence="3">
    <location>
        <begin position="328"/>
        <end position="362"/>
    </location>
</feature>
<dbReference type="SMART" id="SM00338">
    <property type="entry name" value="BRLZ"/>
    <property type="match status" value="1"/>
</dbReference>
<proteinExistence type="predicted"/>
<keyword evidence="2" id="KW-0539">Nucleus</keyword>
<accession>A0A5C5G2Y5</accession>
<dbReference type="STRING" id="5288.A0A5C5G2Y5"/>
<dbReference type="SUPFAM" id="SSF57959">
    <property type="entry name" value="Leucine zipper domain"/>
    <property type="match status" value="1"/>
</dbReference>
<keyword evidence="7" id="KW-1185">Reference proteome</keyword>
<dbReference type="InterPro" id="IPR046347">
    <property type="entry name" value="bZIP_sf"/>
</dbReference>
<feature type="compositionally biased region" description="Pro residues" evidence="4">
    <location>
        <begin position="124"/>
        <end position="134"/>
    </location>
</feature>
<comment type="caution">
    <text evidence="6">The sequence shown here is derived from an EMBL/GenBank/DDBJ whole genome shotgun (WGS) entry which is preliminary data.</text>
</comment>
<comment type="subcellular location">
    <subcellularLocation>
        <location evidence="1">Nucleus</location>
    </subcellularLocation>
</comment>
<reference evidence="6 7" key="1">
    <citation type="submission" date="2019-03" db="EMBL/GenBank/DDBJ databases">
        <title>Rhodosporidium diobovatum UCD-FST 08-225 genome sequencing, assembly, and annotation.</title>
        <authorList>
            <person name="Fakankun I.U."/>
            <person name="Fristensky B."/>
            <person name="Levin D.B."/>
        </authorList>
    </citation>
    <scope>NUCLEOTIDE SEQUENCE [LARGE SCALE GENOMIC DNA]</scope>
    <source>
        <strain evidence="6 7">UCD-FST 08-225</strain>
    </source>
</reference>
<evidence type="ECO:0000256" key="4">
    <source>
        <dbReference type="SAM" id="MobiDB-lite"/>
    </source>
</evidence>